<comment type="similarity">
    <text evidence="1">Belongs to the UPF0065 (bug) family.</text>
</comment>
<organism evidence="2">
    <name type="scientific">Sheuella amnicola</name>
    <dbReference type="NCBI Taxonomy" id="2707330"/>
    <lineage>
        <taxon>Bacteria</taxon>
        <taxon>Pseudomonadati</taxon>
        <taxon>Pseudomonadota</taxon>
        <taxon>Betaproteobacteria</taxon>
        <taxon>Burkholderiales</taxon>
        <taxon>Alcaligenaceae</taxon>
        <taxon>Sheuella</taxon>
    </lineage>
</organism>
<dbReference type="CDD" id="cd13578">
    <property type="entry name" value="PBP2_Bug27"/>
    <property type="match status" value="1"/>
</dbReference>
<dbReference type="AlphaFoldDB" id="A0A6B2QV21"/>
<dbReference type="InterPro" id="IPR005064">
    <property type="entry name" value="BUG"/>
</dbReference>
<accession>A0A6B2QV21</accession>
<dbReference type="Gene3D" id="3.40.190.150">
    <property type="entry name" value="Bordetella uptake gene, domain 1"/>
    <property type="match status" value="1"/>
</dbReference>
<dbReference type="InterPro" id="IPR042100">
    <property type="entry name" value="Bug_dom1"/>
</dbReference>
<name>A0A6B2QV21_9BURK</name>
<dbReference type="EMBL" id="JAAGRN010000001">
    <property type="protein sequence ID" value="NDY81753.1"/>
    <property type="molecule type" value="Genomic_DNA"/>
</dbReference>
<proteinExistence type="inferred from homology"/>
<comment type="caution">
    <text evidence="2">The sequence shown here is derived from an EMBL/GenBank/DDBJ whole genome shotgun (WGS) entry which is preliminary data.</text>
</comment>
<dbReference type="PANTHER" id="PTHR42928">
    <property type="entry name" value="TRICARBOXYLATE-BINDING PROTEIN"/>
    <property type="match status" value="1"/>
</dbReference>
<evidence type="ECO:0000313" key="2">
    <source>
        <dbReference type="EMBL" id="NDY81753.1"/>
    </source>
</evidence>
<sequence length="329" mass="34800">MSFLPLFENPFLKYASSTLIGFILSSHAFAAYPDKPITLVVPYPAGGATDTVARKLQEPLSRQLGQTVLIDNKPGAGTAIGATAVAKAPADGYTLLISSNTTFTVNPALKPNLQYDSQKNFEGIGEVGTSPLVLIANPKLAANNVRELVALAKKEPGKLSYGSFGNGTTSHLAGEMFKVMAGVDIIHVPYKGSAPAMTDLIGGQIPLTFDTNVAAMPMIANGKVKPIAIGSKTRSPQMPNVPTIAESGYPDFEMVPWVAIVAPRGLPPEVQKKLSSALESAVNDPATRAELQKAGLDVKFEPGSNYDTRVARELPLLKTYVQKANIPAE</sequence>
<gene>
    <name evidence="2" type="ORF">G3I67_00775</name>
</gene>
<dbReference type="Gene3D" id="3.40.190.10">
    <property type="entry name" value="Periplasmic binding protein-like II"/>
    <property type="match status" value="1"/>
</dbReference>
<dbReference type="Pfam" id="PF03401">
    <property type="entry name" value="TctC"/>
    <property type="match status" value="1"/>
</dbReference>
<protein>
    <submittedName>
        <fullName evidence="2">Tripartite tricarboxylate transporter substrate binding protein</fullName>
    </submittedName>
</protein>
<dbReference type="PIRSF" id="PIRSF017082">
    <property type="entry name" value="YflP"/>
    <property type="match status" value="1"/>
</dbReference>
<reference evidence="2" key="1">
    <citation type="submission" date="2020-02" db="EMBL/GenBank/DDBJ databases">
        <authorList>
            <person name="Chen W.-M."/>
        </authorList>
    </citation>
    <scope>NUCLEOTIDE SEQUENCE</scope>
    <source>
        <strain evidence="2">NBD-18</strain>
    </source>
</reference>
<evidence type="ECO:0000256" key="1">
    <source>
        <dbReference type="ARBA" id="ARBA00006987"/>
    </source>
</evidence>
<dbReference type="PANTHER" id="PTHR42928:SF5">
    <property type="entry name" value="BLR1237 PROTEIN"/>
    <property type="match status" value="1"/>
</dbReference>
<dbReference type="SUPFAM" id="SSF53850">
    <property type="entry name" value="Periplasmic binding protein-like II"/>
    <property type="match status" value="1"/>
</dbReference>
<dbReference type="RefSeq" id="WP_163651085.1">
    <property type="nucleotide sequence ID" value="NZ_JAAGRN010000001.1"/>
</dbReference>